<dbReference type="AlphaFoldDB" id="A0A2W5TW78"/>
<keyword evidence="3" id="KW-0235">DNA replication</keyword>
<dbReference type="Gene3D" id="1.10.150.20">
    <property type="entry name" value="5' to 3' exonuclease, C-terminal subdomain"/>
    <property type="match status" value="1"/>
</dbReference>
<organism evidence="7 8">
    <name type="scientific">Cereibacter sphaeroides</name>
    <name type="common">Rhodobacter sphaeroides</name>
    <dbReference type="NCBI Taxonomy" id="1063"/>
    <lineage>
        <taxon>Bacteria</taxon>
        <taxon>Pseudomonadati</taxon>
        <taxon>Pseudomonadota</taxon>
        <taxon>Alphaproteobacteria</taxon>
        <taxon>Rhodobacterales</taxon>
        <taxon>Paracoccaceae</taxon>
        <taxon>Cereibacter</taxon>
    </lineage>
</organism>
<evidence type="ECO:0000259" key="6">
    <source>
        <dbReference type="SMART" id="SM00482"/>
    </source>
</evidence>
<accession>A0A2W5TW78</accession>
<evidence type="ECO:0000256" key="4">
    <source>
        <dbReference type="ARBA" id="ARBA00022839"/>
    </source>
</evidence>
<dbReference type="Proteomes" id="UP000248975">
    <property type="component" value="Unassembled WGS sequence"/>
</dbReference>
<comment type="caution">
    <text evidence="7">The sequence shown here is derived from an EMBL/GenBank/DDBJ whole genome shotgun (WGS) entry which is preliminary data.</text>
</comment>
<dbReference type="GO" id="GO:0003677">
    <property type="term" value="F:DNA binding"/>
    <property type="evidence" value="ECO:0007669"/>
    <property type="project" value="InterPro"/>
</dbReference>
<dbReference type="GO" id="GO:0006261">
    <property type="term" value="P:DNA-templated DNA replication"/>
    <property type="evidence" value="ECO:0007669"/>
    <property type="project" value="InterPro"/>
</dbReference>
<protein>
    <recommendedName>
        <fullName evidence="2">DNA-directed DNA polymerase</fullName>
        <ecNumber evidence="2">2.7.7.7</ecNumber>
    </recommendedName>
</protein>
<dbReference type="SMART" id="SM00482">
    <property type="entry name" value="POLAc"/>
    <property type="match status" value="1"/>
</dbReference>
<dbReference type="EMBL" id="QFQS01000010">
    <property type="protein sequence ID" value="PZQ95023.1"/>
    <property type="molecule type" value="Genomic_DNA"/>
</dbReference>
<feature type="domain" description="DNA-directed DNA polymerase family A palm" evidence="6">
    <location>
        <begin position="384"/>
        <end position="648"/>
    </location>
</feature>
<evidence type="ECO:0000256" key="3">
    <source>
        <dbReference type="ARBA" id="ARBA00022705"/>
    </source>
</evidence>
<dbReference type="PANTHER" id="PTHR10133">
    <property type="entry name" value="DNA POLYMERASE I"/>
    <property type="match status" value="1"/>
</dbReference>
<dbReference type="GO" id="GO:0006302">
    <property type="term" value="P:double-strand break repair"/>
    <property type="evidence" value="ECO:0007669"/>
    <property type="project" value="TreeGrafter"/>
</dbReference>
<dbReference type="GO" id="GO:0004527">
    <property type="term" value="F:exonuclease activity"/>
    <property type="evidence" value="ECO:0007669"/>
    <property type="project" value="UniProtKB-KW"/>
</dbReference>
<dbReference type="PANTHER" id="PTHR10133:SF27">
    <property type="entry name" value="DNA POLYMERASE NU"/>
    <property type="match status" value="1"/>
</dbReference>
<gene>
    <name evidence="7" type="ORF">DI533_20395</name>
</gene>
<dbReference type="EC" id="2.7.7.7" evidence="2"/>
<sequence length="685" mass="78221">MTDHIRLDYESRSRTNLKTAGLARYVRDPSTQVLMGAWEENDSGNIEFWDISMAKRPPKHLVGILRDPHVIKWAFNAQFERLMTEHVLGIKVPPSSWRCTMVLSYMLGFSGDLAMIGRLIGLDESKLKDPLGDKLINMFSKPRKPSKKEPFEWRDWITNPEEFQQFGGYNRQDVRAESAIGRRLGNTAKYPILDSEWELYGLDQYINDTGLTIDVDFARNALALAERRKPIIMEQMRDITHLDNPNSTTQLMPWLMDRGYKFGDLRSDTVRKAIREAEERGLDEEAVEVLQMRLNSSKSSIGKYSTMLEGIAEDRKFRYTLQMWGASRTGRWAGRKLQTHNFPRTPKMLEDEVDQLIVKDLIMKGDLEALELYCGEPMDALVGMLRAAIVPEDGYRFVVADLASIESVVIGWFCECRWFLDTLSAGRDLYRAFAAEWLNIPYNDTKPHRSKAKPATLGAGYGLGGGKLDTKTHKKTGLWAYGESMGVFMTQAEAQGSVDAFRNLCPEIVEMWRDLENAARKCIKTASTVVCGKVRFEFRKPFMAIVLPSGRRLYYFKPFLKKKLIEYTDKKTGEIKTFESNQICYYGKAEGAKGWGVQYTHGGKLVENIVQAIARDVLVEGIKRALADGYRIPFHVHDEIITEVLEEDTERNLDRLRGHMTAPISWAPGLPLGAAGWEGYFYRKD</sequence>
<dbReference type="InterPro" id="IPR002298">
    <property type="entry name" value="DNA_polymerase_A"/>
</dbReference>
<evidence type="ECO:0000313" key="8">
    <source>
        <dbReference type="Proteomes" id="UP000248975"/>
    </source>
</evidence>
<keyword evidence="4" id="KW-0540">Nuclease</keyword>
<keyword evidence="4" id="KW-0269">Exonuclease</keyword>
<dbReference type="GO" id="GO:0003887">
    <property type="term" value="F:DNA-directed DNA polymerase activity"/>
    <property type="evidence" value="ECO:0007669"/>
    <property type="project" value="UniProtKB-EC"/>
</dbReference>
<evidence type="ECO:0000256" key="5">
    <source>
        <dbReference type="ARBA" id="ARBA00049244"/>
    </source>
</evidence>
<dbReference type="Pfam" id="PF00476">
    <property type="entry name" value="DNA_pol_A"/>
    <property type="match status" value="1"/>
</dbReference>
<evidence type="ECO:0000256" key="2">
    <source>
        <dbReference type="ARBA" id="ARBA00012417"/>
    </source>
</evidence>
<evidence type="ECO:0000313" key="7">
    <source>
        <dbReference type="EMBL" id="PZQ95023.1"/>
    </source>
</evidence>
<dbReference type="InterPro" id="IPR043502">
    <property type="entry name" value="DNA/RNA_pol_sf"/>
</dbReference>
<dbReference type="SUPFAM" id="SSF56672">
    <property type="entry name" value="DNA/RNA polymerases"/>
    <property type="match status" value="1"/>
</dbReference>
<keyword evidence="4" id="KW-0378">Hydrolase</keyword>
<evidence type="ECO:0000256" key="1">
    <source>
        <dbReference type="ARBA" id="ARBA00011541"/>
    </source>
</evidence>
<proteinExistence type="predicted"/>
<reference evidence="7 8" key="1">
    <citation type="submission" date="2017-08" db="EMBL/GenBank/DDBJ databases">
        <title>Infants hospitalized years apart are colonized by the same room-sourced microbial strains.</title>
        <authorList>
            <person name="Brooks B."/>
            <person name="Olm M.R."/>
            <person name="Firek B.A."/>
            <person name="Baker R."/>
            <person name="Thomas B.C."/>
            <person name="Morowitz M.J."/>
            <person name="Banfield J.F."/>
        </authorList>
    </citation>
    <scope>NUCLEOTIDE SEQUENCE [LARGE SCALE GENOMIC DNA]</scope>
    <source>
        <strain evidence="7">S2_003_000_R2_11</strain>
    </source>
</reference>
<dbReference type="InterPro" id="IPR001098">
    <property type="entry name" value="DNA-dir_DNA_pol_A_palm_dom"/>
</dbReference>
<comment type="subunit">
    <text evidence="1">Single-chain monomer with multiple functions.</text>
</comment>
<name>A0A2W5TW78_CERSP</name>
<comment type="catalytic activity">
    <reaction evidence="5">
        <text>DNA(n) + a 2'-deoxyribonucleoside 5'-triphosphate = DNA(n+1) + diphosphate</text>
        <dbReference type="Rhea" id="RHEA:22508"/>
        <dbReference type="Rhea" id="RHEA-COMP:17339"/>
        <dbReference type="Rhea" id="RHEA-COMP:17340"/>
        <dbReference type="ChEBI" id="CHEBI:33019"/>
        <dbReference type="ChEBI" id="CHEBI:61560"/>
        <dbReference type="ChEBI" id="CHEBI:173112"/>
        <dbReference type="EC" id="2.7.7.7"/>
    </reaction>
</comment>